<dbReference type="Proteomes" id="UP001372338">
    <property type="component" value="Unassembled WGS sequence"/>
</dbReference>
<proteinExistence type="predicted"/>
<protein>
    <recommendedName>
        <fullName evidence="3">HMA domain-containing protein</fullName>
    </recommendedName>
</protein>
<dbReference type="PANTHER" id="PTHR47294:SF6">
    <property type="entry name" value="HMA DOMAIN-CONTAINING PROTEIN"/>
    <property type="match status" value="1"/>
</dbReference>
<name>A0AAN9FDH1_CROPI</name>
<reference evidence="1 2" key="1">
    <citation type="submission" date="2024-01" db="EMBL/GenBank/DDBJ databases">
        <title>The genomes of 5 underutilized Papilionoideae crops provide insights into root nodulation and disease resistanc.</title>
        <authorList>
            <person name="Yuan L."/>
        </authorList>
    </citation>
    <scope>NUCLEOTIDE SEQUENCE [LARGE SCALE GENOMIC DNA]</scope>
    <source>
        <strain evidence="1">ZHUSHIDOU_FW_LH</strain>
        <tissue evidence="1">Leaf</tissue>
    </source>
</reference>
<dbReference type="Gene3D" id="3.30.70.100">
    <property type="match status" value="1"/>
</dbReference>
<accession>A0AAN9FDH1</accession>
<gene>
    <name evidence="1" type="ORF">RIF29_22483</name>
</gene>
<comment type="caution">
    <text evidence="1">The sequence shown here is derived from an EMBL/GenBank/DDBJ whole genome shotgun (WGS) entry which is preliminary data.</text>
</comment>
<dbReference type="GO" id="GO:0046872">
    <property type="term" value="F:metal ion binding"/>
    <property type="evidence" value="ECO:0007669"/>
    <property type="project" value="InterPro"/>
</dbReference>
<dbReference type="InterPro" id="IPR036163">
    <property type="entry name" value="HMA_dom_sf"/>
</dbReference>
<evidence type="ECO:0000313" key="1">
    <source>
        <dbReference type="EMBL" id="KAK7269748.1"/>
    </source>
</evidence>
<organism evidence="1 2">
    <name type="scientific">Crotalaria pallida</name>
    <name type="common">Smooth rattlebox</name>
    <name type="synonym">Crotalaria striata</name>
    <dbReference type="NCBI Taxonomy" id="3830"/>
    <lineage>
        <taxon>Eukaryota</taxon>
        <taxon>Viridiplantae</taxon>
        <taxon>Streptophyta</taxon>
        <taxon>Embryophyta</taxon>
        <taxon>Tracheophyta</taxon>
        <taxon>Spermatophyta</taxon>
        <taxon>Magnoliopsida</taxon>
        <taxon>eudicotyledons</taxon>
        <taxon>Gunneridae</taxon>
        <taxon>Pentapetalae</taxon>
        <taxon>rosids</taxon>
        <taxon>fabids</taxon>
        <taxon>Fabales</taxon>
        <taxon>Fabaceae</taxon>
        <taxon>Papilionoideae</taxon>
        <taxon>50 kb inversion clade</taxon>
        <taxon>genistoids sensu lato</taxon>
        <taxon>core genistoids</taxon>
        <taxon>Crotalarieae</taxon>
        <taxon>Crotalaria</taxon>
    </lineage>
</organism>
<keyword evidence="2" id="KW-1185">Reference proteome</keyword>
<evidence type="ECO:0000313" key="2">
    <source>
        <dbReference type="Proteomes" id="UP001372338"/>
    </source>
</evidence>
<dbReference type="AlphaFoldDB" id="A0AAN9FDH1"/>
<dbReference type="SUPFAM" id="SSF55008">
    <property type="entry name" value="HMA, heavy metal-associated domain"/>
    <property type="match status" value="1"/>
</dbReference>
<dbReference type="PANTHER" id="PTHR47294">
    <property type="entry name" value="OS08G0431150 PROTEIN"/>
    <property type="match status" value="1"/>
</dbReference>
<evidence type="ECO:0008006" key="3">
    <source>
        <dbReference type="Google" id="ProtNLM"/>
    </source>
</evidence>
<sequence length="173" mass="19617">MVFSLKVFQCNLCNHCNLNNRNSTSVNEIPYLKRFEDDRWMAFEDGSKNEMQKVGIRMSRSFPLSGTSTLASMESLSLPLVQEVVLSADMQCEKCQKRVADIITRMNAETESVVVNVLEKKVILTFRLATVGKVITQQTTPINKNPILKVAIIKRIFRSSRSQLSSFGRLILI</sequence>
<dbReference type="EMBL" id="JAYWIO010000004">
    <property type="protein sequence ID" value="KAK7269748.1"/>
    <property type="molecule type" value="Genomic_DNA"/>
</dbReference>